<dbReference type="Proteomes" id="UP000189761">
    <property type="component" value="Unassembled WGS sequence"/>
</dbReference>
<protein>
    <submittedName>
        <fullName evidence="1">Uncharacterized protein</fullName>
    </submittedName>
</protein>
<name>A0A8E2IEQ5_9BACI</name>
<dbReference type="AlphaFoldDB" id="A0A8E2IEQ5"/>
<gene>
    <name evidence="1" type="ORF">BWZ43_01745</name>
</gene>
<dbReference type="RefSeq" id="WP_078109300.1">
    <property type="nucleotide sequence ID" value="NZ_CP065424.1"/>
</dbReference>
<evidence type="ECO:0000313" key="2">
    <source>
        <dbReference type="Proteomes" id="UP000189761"/>
    </source>
</evidence>
<comment type="caution">
    <text evidence="1">The sequence shown here is derived from an EMBL/GenBank/DDBJ whole genome shotgun (WGS) entry which is preliminary data.</text>
</comment>
<sequence>MANTISDYLEWTKNKFGLVNYQIHDYKIYRKINTNSETIYTLCMEWFPSHIMDREEDGLNPDGTASIELNMHTLKVQSAIFVGGITYVKDGISFSSQDKKDIIHWIEQETGLVYQEHFRLHREDKGEFTFQTCIKGIPLSPGGSIEVKINSDGKLVFYSVIGNYPSKNSVIEGDYSLILEDIEQIAQEQLKLIHFPSDETKELVPVFAIEELYIANDQSVTIEYPLAERDTITINEIIEWQESIDQLFNREKMNLIEDLTLEQALSNLPSPDAFPITSEEQEYCKIAVTNFLRQVYPNQSGLWVLKTLHRDNGYIHATLKQSEQDNLVFQRKLLLFINRKSYEVINYMDNDFLIEMFRSYPKSGIIKVMKDEAFQYIRPYIELTPVYVYNAERKEYILCGKLDSQYGVNAVHGEIVELNKLK</sequence>
<proteinExistence type="predicted"/>
<organism evidence="1 2">
    <name type="scientific">Heyndrickxia oleronia</name>
    <dbReference type="NCBI Taxonomy" id="38875"/>
    <lineage>
        <taxon>Bacteria</taxon>
        <taxon>Bacillati</taxon>
        <taxon>Bacillota</taxon>
        <taxon>Bacilli</taxon>
        <taxon>Bacillales</taxon>
        <taxon>Bacillaceae</taxon>
        <taxon>Heyndrickxia</taxon>
    </lineage>
</organism>
<accession>A0A8E2IEQ5</accession>
<dbReference type="EMBL" id="MTLA01000018">
    <property type="protein sequence ID" value="OOP70048.1"/>
    <property type="molecule type" value="Genomic_DNA"/>
</dbReference>
<keyword evidence="2" id="KW-1185">Reference proteome</keyword>
<evidence type="ECO:0000313" key="1">
    <source>
        <dbReference type="EMBL" id="OOP70048.1"/>
    </source>
</evidence>
<reference evidence="1 2" key="1">
    <citation type="submission" date="2017-01" db="EMBL/GenBank/DDBJ databases">
        <title>Draft genome sequence of Bacillus oleronius.</title>
        <authorList>
            <person name="Allam M."/>
        </authorList>
    </citation>
    <scope>NUCLEOTIDE SEQUENCE [LARGE SCALE GENOMIC DNA]</scope>
    <source>
        <strain evidence="1 2">DSM 9356</strain>
    </source>
</reference>